<gene>
    <name evidence="1" type="ORF">CAL20_05260</name>
</gene>
<organism evidence="1 2">
    <name type="scientific">Bordetella genomosp. 4</name>
    <dbReference type="NCBI Taxonomy" id="463044"/>
    <lineage>
        <taxon>Bacteria</taxon>
        <taxon>Pseudomonadati</taxon>
        <taxon>Pseudomonadota</taxon>
        <taxon>Betaproteobacteria</taxon>
        <taxon>Burkholderiales</taxon>
        <taxon>Alcaligenaceae</taxon>
        <taxon>Bordetella</taxon>
    </lineage>
</organism>
<protein>
    <submittedName>
        <fullName evidence="1">Uncharacterized protein</fullName>
    </submittedName>
</protein>
<name>A0A261UAW2_9BORD</name>
<evidence type="ECO:0000313" key="1">
    <source>
        <dbReference type="EMBL" id="OZI59044.1"/>
    </source>
</evidence>
<dbReference type="EMBL" id="NEVQ01000008">
    <property type="protein sequence ID" value="OZI59044.1"/>
    <property type="molecule type" value="Genomic_DNA"/>
</dbReference>
<comment type="caution">
    <text evidence="1">The sequence shown here is derived from an EMBL/GenBank/DDBJ whole genome shotgun (WGS) entry which is preliminary data.</text>
</comment>
<evidence type="ECO:0000313" key="2">
    <source>
        <dbReference type="Proteomes" id="UP000216885"/>
    </source>
</evidence>
<dbReference type="AlphaFoldDB" id="A0A261UAW2"/>
<keyword evidence="2" id="KW-1185">Reference proteome</keyword>
<proteinExistence type="predicted"/>
<sequence>MNTQSAIESSKPALAGAKLSKGGQSLPDLWRIQHSNANLFARFVRTGQPQRAASISALIGEGERAIRQELQSIPAASWASLCAAAGWTHVGAAALSWCEGASEAQIWQAWAEATPSAAAPEDAFFIAARSMNPAFLFEDQTLSSFVPQLLADTMKVYVSLAARCEQVSMDCSPAALHALPREFQQFLSHREIKFAQTDEALSAAPTRRINLFGI</sequence>
<dbReference type="OrthoDB" id="8633331at2"/>
<dbReference type="RefSeq" id="WP_094820026.1">
    <property type="nucleotide sequence ID" value="NZ_NEVO01000004.1"/>
</dbReference>
<accession>A0A261UAW2</accession>
<dbReference type="Proteomes" id="UP000216885">
    <property type="component" value="Unassembled WGS sequence"/>
</dbReference>
<reference evidence="1 2" key="1">
    <citation type="submission" date="2017-05" db="EMBL/GenBank/DDBJ databases">
        <title>Complete and WGS of Bordetella genogroups.</title>
        <authorList>
            <person name="Spilker T."/>
            <person name="LiPuma J."/>
        </authorList>
    </citation>
    <scope>NUCLEOTIDE SEQUENCE [LARGE SCALE GENOMIC DNA]</scope>
    <source>
        <strain evidence="1 2">AU9919</strain>
    </source>
</reference>